<dbReference type="PANTHER" id="PTHR21522:SF36">
    <property type="entry name" value="PROTON CHANNEL OTOP3"/>
    <property type="match status" value="1"/>
</dbReference>
<sequence>MSADCGRDSSVGDPGEQMVEVGEQQGDPGEQRGEFGEQQGEFGEQRGEFGEQQGEFGEQEGEESDSDMEPVVLWVPSGRRLLSGLLGLNVVLLGAALVASQAFNPTGLRNQEPQAFLLLVMGLSLIWMLWYLLWARAQPGLSPHIDHHAGSIAVTVVLMVLAGFSVLLHIFRMWYNAMMVGCKPATKILAPIIEGPFLALQTYLLWAHSKDCIQKHKIQTRSGLILTLCADVLLWLNAVTEDTVHMEIELEREIAGVHEDETYDTESFEPGNGTLCQCGAYVLCLVFRKGFEVLYPFNMEYYLMASCLLYVMWKNVGRRTDPRHPEPPARRFTLRMVRRSGVRVGPLAGGVVLLVGVVLFVLYQVWVGQREQRRAAFLLFYGYHLVLVPLMVLASLAGTLVQALERRGQGRRKGGWEPGHNPARSLDGMMGNLDLAYSLLSLLELILQNVFIIDGLNGHHGIGSAHSSTPSTKKKNFSKAVEELPGGLTLLEPDKAARAPSVDGTESGRKPWTRRVKKEICAFLILSNIMLWVIPAFGAHPQFENGLGKQFFGFTAWFILVNLGQPLGVFYRMHSVGALMELLLTA</sequence>
<keyword evidence="6" id="KW-0375">Hydrogen ion transport</keyword>
<keyword evidence="10" id="KW-0407">Ion channel</keyword>
<keyword evidence="8" id="KW-0406">Ion transport</keyword>
<keyword evidence="9 12" id="KW-0472">Membrane</keyword>
<proteinExistence type="inferred from homology"/>
<comment type="subcellular location">
    <subcellularLocation>
        <location evidence="1">Cell membrane</location>
        <topology evidence="1">Multi-pass membrane protein</topology>
    </subcellularLocation>
</comment>
<dbReference type="AlphaFoldDB" id="A0A9D3MTQ2"/>
<evidence type="ECO:0000256" key="8">
    <source>
        <dbReference type="ARBA" id="ARBA00023065"/>
    </source>
</evidence>
<feature type="transmembrane region" description="Helical" evidence="12">
    <location>
        <begin position="378"/>
        <end position="404"/>
    </location>
</feature>
<keyword evidence="14" id="KW-1185">Reference proteome</keyword>
<feature type="transmembrane region" description="Helical" evidence="12">
    <location>
        <begin position="344"/>
        <end position="366"/>
    </location>
</feature>
<evidence type="ECO:0000313" key="13">
    <source>
        <dbReference type="EMBL" id="KAG5853657.1"/>
    </source>
</evidence>
<evidence type="ECO:0000256" key="4">
    <source>
        <dbReference type="ARBA" id="ARBA00022475"/>
    </source>
</evidence>
<evidence type="ECO:0000313" key="14">
    <source>
        <dbReference type="Proteomes" id="UP001044222"/>
    </source>
</evidence>
<dbReference type="GO" id="GO:0005886">
    <property type="term" value="C:plasma membrane"/>
    <property type="evidence" value="ECO:0007669"/>
    <property type="project" value="UniProtKB-SubCell"/>
</dbReference>
<feature type="compositionally biased region" description="Acidic residues" evidence="11">
    <location>
        <begin position="57"/>
        <end position="68"/>
    </location>
</feature>
<dbReference type="EMBL" id="JAFIRN010000002">
    <property type="protein sequence ID" value="KAG5853657.1"/>
    <property type="molecule type" value="Genomic_DNA"/>
</dbReference>
<name>A0A9D3MTQ2_ANGAN</name>
<evidence type="ECO:0000256" key="1">
    <source>
        <dbReference type="ARBA" id="ARBA00004651"/>
    </source>
</evidence>
<organism evidence="13 14">
    <name type="scientific">Anguilla anguilla</name>
    <name type="common">European freshwater eel</name>
    <name type="synonym">Muraena anguilla</name>
    <dbReference type="NCBI Taxonomy" id="7936"/>
    <lineage>
        <taxon>Eukaryota</taxon>
        <taxon>Metazoa</taxon>
        <taxon>Chordata</taxon>
        <taxon>Craniata</taxon>
        <taxon>Vertebrata</taxon>
        <taxon>Euteleostomi</taxon>
        <taxon>Actinopterygii</taxon>
        <taxon>Neopterygii</taxon>
        <taxon>Teleostei</taxon>
        <taxon>Anguilliformes</taxon>
        <taxon>Anguillidae</taxon>
        <taxon>Anguilla</taxon>
    </lineage>
</organism>
<keyword evidence="7 12" id="KW-1133">Transmembrane helix</keyword>
<dbReference type="Pfam" id="PF03189">
    <property type="entry name" value="Otopetrin"/>
    <property type="match status" value="2"/>
</dbReference>
<feature type="transmembrane region" description="Helical" evidence="12">
    <location>
        <begin position="81"/>
        <end position="103"/>
    </location>
</feature>
<feature type="transmembrane region" description="Helical" evidence="12">
    <location>
        <begin position="551"/>
        <end position="571"/>
    </location>
</feature>
<dbReference type="GO" id="GO:0015252">
    <property type="term" value="F:proton channel activity"/>
    <property type="evidence" value="ECO:0007669"/>
    <property type="project" value="InterPro"/>
</dbReference>
<keyword evidence="5 12" id="KW-0812">Transmembrane</keyword>
<evidence type="ECO:0000256" key="9">
    <source>
        <dbReference type="ARBA" id="ARBA00023136"/>
    </source>
</evidence>
<comment type="caution">
    <text evidence="13">The sequence shown here is derived from an EMBL/GenBank/DDBJ whole genome shotgun (WGS) entry which is preliminary data.</text>
</comment>
<evidence type="ECO:0000256" key="5">
    <source>
        <dbReference type="ARBA" id="ARBA00022692"/>
    </source>
</evidence>
<accession>A0A9D3MTQ2</accession>
<reference evidence="13" key="1">
    <citation type="submission" date="2021-01" db="EMBL/GenBank/DDBJ databases">
        <title>A chromosome-scale assembly of European eel, Anguilla anguilla.</title>
        <authorList>
            <person name="Henkel C."/>
            <person name="Jong-Raadsen S.A."/>
            <person name="Dufour S."/>
            <person name="Weltzien F.-A."/>
            <person name="Palstra A.P."/>
            <person name="Pelster B."/>
            <person name="Spaink H.P."/>
            <person name="Van Den Thillart G.E."/>
            <person name="Jansen H."/>
            <person name="Zahm M."/>
            <person name="Klopp C."/>
            <person name="Cedric C."/>
            <person name="Louis A."/>
            <person name="Berthelot C."/>
            <person name="Parey E."/>
            <person name="Roest Crollius H."/>
            <person name="Montfort J."/>
            <person name="Robinson-Rechavi M."/>
            <person name="Bucao C."/>
            <person name="Bouchez O."/>
            <person name="Gislard M."/>
            <person name="Lluch J."/>
            <person name="Milhes M."/>
            <person name="Lampietro C."/>
            <person name="Lopez Roques C."/>
            <person name="Donnadieu C."/>
            <person name="Braasch I."/>
            <person name="Desvignes T."/>
            <person name="Postlethwait J."/>
            <person name="Bobe J."/>
            <person name="Guiguen Y."/>
            <person name="Dirks R."/>
        </authorList>
    </citation>
    <scope>NUCLEOTIDE SEQUENCE</scope>
    <source>
        <strain evidence="13">Tag_6206</strain>
        <tissue evidence="13">Liver</tissue>
    </source>
</reference>
<feature type="transmembrane region" description="Helical" evidence="12">
    <location>
        <begin position="147"/>
        <end position="168"/>
    </location>
</feature>
<gene>
    <name evidence="13" type="ORF">ANANG_G00028310</name>
</gene>
<evidence type="ECO:0000256" key="6">
    <source>
        <dbReference type="ARBA" id="ARBA00022781"/>
    </source>
</evidence>
<protein>
    <recommendedName>
        <fullName evidence="15">Otopetrin-3</fullName>
    </recommendedName>
</protein>
<feature type="region of interest" description="Disordered" evidence="11">
    <location>
        <begin position="1"/>
        <end position="68"/>
    </location>
</feature>
<keyword evidence="4" id="KW-1003">Cell membrane</keyword>
<dbReference type="Proteomes" id="UP001044222">
    <property type="component" value="Unassembled WGS sequence"/>
</dbReference>
<evidence type="ECO:0000256" key="12">
    <source>
        <dbReference type="SAM" id="Phobius"/>
    </source>
</evidence>
<evidence type="ECO:0000256" key="10">
    <source>
        <dbReference type="ARBA" id="ARBA00023303"/>
    </source>
</evidence>
<feature type="transmembrane region" description="Helical" evidence="12">
    <location>
        <begin position="520"/>
        <end position="539"/>
    </location>
</feature>
<evidence type="ECO:0000256" key="11">
    <source>
        <dbReference type="SAM" id="MobiDB-lite"/>
    </source>
</evidence>
<keyword evidence="3" id="KW-0813">Transport</keyword>
<evidence type="ECO:0008006" key="15">
    <source>
        <dbReference type="Google" id="ProtNLM"/>
    </source>
</evidence>
<comment type="similarity">
    <text evidence="2">Belongs to the otopetrin family.</text>
</comment>
<dbReference type="InterPro" id="IPR004878">
    <property type="entry name" value="Otopetrin"/>
</dbReference>
<evidence type="ECO:0000256" key="2">
    <source>
        <dbReference type="ARBA" id="ARBA00006513"/>
    </source>
</evidence>
<feature type="transmembrane region" description="Helical" evidence="12">
    <location>
        <begin position="115"/>
        <end position="135"/>
    </location>
</feature>
<evidence type="ECO:0000256" key="7">
    <source>
        <dbReference type="ARBA" id="ARBA00022989"/>
    </source>
</evidence>
<dbReference type="PANTHER" id="PTHR21522">
    <property type="entry name" value="PROTON CHANNEL OTOP"/>
    <property type="match status" value="1"/>
</dbReference>
<evidence type="ECO:0000256" key="3">
    <source>
        <dbReference type="ARBA" id="ARBA00022448"/>
    </source>
</evidence>